<dbReference type="InterPro" id="IPR052162">
    <property type="entry name" value="Sensor_kinase/Photoreceptor"/>
</dbReference>
<keyword evidence="5" id="KW-0418">Kinase</keyword>
<dbReference type="InterPro" id="IPR003661">
    <property type="entry name" value="HisK_dim/P_dom"/>
</dbReference>
<dbReference type="CDD" id="cd00130">
    <property type="entry name" value="PAS"/>
    <property type="match status" value="2"/>
</dbReference>
<feature type="domain" description="Histidine kinase" evidence="7">
    <location>
        <begin position="508"/>
        <end position="730"/>
    </location>
</feature>
<dbReference type="OrthoDB" id="5342498at2"/>
<comment type="caution">
    <text evidence="10">The sequence shown here is derived from an EMBL/GenBank/DDBJ whole genome shotgun (WGS) entry which is preliminary data.</text>
</comment>
<dbReference type="InterPro" id="IPR035965">
    <property type="entry name" value="PAS-like_dom_sf"/>
</dbReference>
<feature type="transmembrane region" description="Helical" evidence="6">
    <location>
        <begin position="6"/>
        <end position="29"/>
    </location>
</feature>
<keyword evidence="6" id="KW-1133">Transmembrane helix</keyword>
<dbReference type="PRINTS" id="PR00344">
    <property type="entry name" value="BCTRLSENSOR"/>
</dbReference>
<dbReference type="SUPFAM" id="SSF47384">
    <property type="entry name" value="Homodimeric domain of signal transducing histidine kinase"/>
    <property type="match status" value="1"/>
</dbReference>
<gene>
    <name evidence="10" type="ORF">CP965_09185</name>
</gene>
<dbReference type="EC" id="2.7.13.3" evidence="2"/>
<dbReference type="GO" id="GO:0000155">
    <property type="term" value="F:phosphorelay sensor kinase activity"/>
    <property type="evidence" value="ECO:0007669"/>
    <property type="project" value="InterPro"/>
</dbReference>
<dbReference type="PANTHER" id="PTHR43304">
    <property type="entry name" value="PHYTOCHROME-LIKE PROTEIN CPH1"/>
    <property type="match status" value="1"/>
</dbReference>
<name>A0A4Q1B3W6_9BACT</name>
<dbReference type="InterPro" id="IPR013655">
    <property type="entry name" value="PAS_fold_3"/>
</dbReference>
<dbReference type="Gene3D" id="3.30.450.20">
    <property type="entry name" value="PAS domain"/>
    <property type="match status" value="2"/>
</dbReference>
<dbReference type="SUPFAM" id="SSF55874">
    <property type="entry name" value="ATPase domain of HSP90 chaperone/DNA topoisomerase II/histidine kinase"/>
    <property type="match status" value="1"/>
</dbReference>
<dbReference type="PROSITE" id="PS50112">
    <property type="entry name" value="PAS"/>
    <property type="match status" value="2"/>
</dbReference>
<dbReference type="AlphaFoldDB" id="A0A4Q1B3W6"/>
<evidence type="ECO:0000256" key="5">
    <source>
        <dbReference type="ARBA" id="ARBA00022777"/>
    </source>
</evidence>
<accession>A0A4Q1B3W6</accession>
<evidence type="ECO:0000256" key="4">
    <source>
        <dbReference type="ARBA" id="ARBA00022679"/>
    </source>
</evidence>
<dbReference type="InterPro" id="IPR005467">
    <property type="entry name" value="His_kinase_dom"/>
</dbReference>
<organism evidence="10 11">
    <name type="scientific">Halarcobacter mediterraneus</name>
    <dbReference type="NCBI Taxonomy" id="2023153"/>
    <lineage>
        <taxon>Bacteria</taxon>
        <taxon>Pseudomonadati</taxon>
        <taxon>Campylobacterota</taxon>
        <taxon>Epsilonproteobacteria</taxon>
        <taxon>Campylobacterales</taxon>
        <taxon>Arcobacteraceae</taxon>
        <taxon>Halarcobacter</taxon>
    </lineage>
</organism>
<dbReference type="InterPro" id="IPR001610">
    <property type="entry name" value="PAC"/>
</dbReference>
<dbReference type="InterPro" id="IPR003594">
    <property type="entry name" value="HATPase_dom"/>
</dbReference>
<reference evidence="10 11" key="1">
    <citation type="submission" date="2017-09" db="EMBL/GenBank/DDBJ databases">
        <title>Genomics of the genus Arcobacter.</title>
        <authorList>
            <person name="Perez-Cataluna A."/>
            <person name="Figueras M.J."/>
            <person name="Salas-Masso N."/>
        </authorList>
    </citation>
    <scope>NUCLEOTIDE SEQUENCE [LARGE SCALE GENOMIC DNA]</scope>
    <source>
        <strain evidence="10 11">F156-34</strain>
    </source>
</reference>
<evidence type="ECO:0000259" key="8">
    <source>
        <dbReference type="PROSITE" id="PS50112"/>
    </source>
</evidence>
<dbReference type="NCBIfam" id="TIGR00229">
    <property type="entry name" value="sensory_box"/>
    <property type="match status" value="2"/>
</dbReference>
<dbReference type="PROSITE" id="PS50109">
    <property type="entry name" value="HIS_KIN"/>
    <property type="match status" value="1"/>
</dbReference>
<proteinExistence type="predicted"/>
<protein>
    <recommendedName>
        <fullName evidence="2">histidine kinase</fullName>
        <ecNumber evidence="2">2.7.13.3</ecNumber>
    </recommendedName>
</protein>
<dbReference type="InterPro" id="IPR004358">
    <property type="entry name" value="Sig_transdc_His_kin-like_C"/>
</dbReference>
<sequence>MKNRNSIYIILFLTIVSTVILVTGAYSTYRYISAKNEMIEEVKYKSDSTLAKLNRNIKNFILSYSIHEYNHLISNEINNPNVIAIIVNDYKMAEIIGESNFFSGKIKVDSELIVDYDNENLIHKELLKNSYYTSRVDVISDSEGVIGSITMYNSDKEVEKRLKEIIIENIKNAIVVSTFLTIFLFMAIRIFLLKYIFRIVRSLEKRDKEGIPISLLKVSGPSEIAALSLTINKMIVGIRKSNTQLNDLKERLLLAWDGVNDGIWDWHIKNDKAYFSKNWKEILGYKEDELEDIPESFFNLLHDDDKILVQNHLERHFKDPEKNIYALEVRMRCKDGSYKWILTRGKANFDEHHNPIRMVGSHTDITARKEFEKILHDQKEEFETIFHYAKDGLAILDLETNFLEFNESYLKMTGYSKEELLKKSCIELIINEEKHNAKKALEEVLEKGFIYDFEKPCVSKDGKIVITNMSIALLPDRNRLVISAKDVTDRKLLESQAKLASMGEMIGNIAHQWRQPLSAISTVASGIKVKNEFGMLDNTDEIINDMDIIIAQTQYLSKTIDDFRNFIKEGDKKHNILISTILDKVFSIVNSTITNNNITVILDTKEDFYIDAYENELIQALINILNNAKDVLKDKKEEDRLIFVYTKKLDDKNILSIKDSGDGIDEKYFDKIFEPYFTTKHKSIGTGIGLSMVYQILTEHHNASIAAFNESFIYKDKQYKGARFDIVFKK</sequence>
<dbReference type="PROSITE" id="PS50113">
    <property type="entry name" value="PAC"/>
    <property type="match status" value="1"/>
</dbReference>
<dbReference type="InterPro" id="IPR036890">
    <property type="entry name" value="HATPase_C_sf"/>
</dbReference>
<evidence type="ECO:0000259" key="9">
    <source>
        <dbReference type="PROSITE" id="PS50113"/>
    </source>
</evidence>
<dbReference type="Pfam" id="PF02518">
    <property type="entry name" value="HATPase_c"/>
    <property type="match status" value="1"/>
</dbReference>
<keyword evidence="6" id="KW-0472">Membrane</keyword>
<evidence type="ECO:0000256" key="2">
    <source>
        <dbReference type="ARBA" id="ARBA00012438"/>
    </source>
</evidence>
<dbReference type="Pfam" id="PF08447">
    <property type="entry name" value="PAS_3"/>
    <property type="match status" value="1"/>
</dbReference>
<dbReference type="RefSeq" id="WP_129061795.1">
    <property type="nucleotide sequence ID" value="NZ_NXIE01000003.1"/>
</dbReference>
<dbReference type="Gene3D" id="1.10.287.130">
    <property type="match status" value="1"/>
</dbReference>
<dbReference type="Proteomes" id="UP000289718">
    <property type="component" value="Unassembled WGS sequence"/>
</dbReference>
<keyword evidence="4" id="KW-0808">Transferase</keyword>
<keyword evidence="6" id="KW-0812">Transmembrane</keyword>
<evidence type="ECO:0000313" key="10">
    <source>
        <dbReference type="EMBL" id="RXK12738.1"/>
    </source>
</evidence>
<evidence type="ECO:0000313" key="11">
    <source>
        <dbReference type="Proteomes" id="UP000289718"/>
    </source>
</evidence>
<dbReference type="Pfam" id="PF13426">
    <property type="entry name" value="PAS_9"/>
    <property type="match status" value="1"/>
</dbReference>
<dbReference type="PANTHER" id="PTHR43304:SF1">
    <property type="entry name" value="PAC DOMAIN-CONTAINING PROTEIN"/>
    <property type="match status" value="1"/>
</dbReference>
<feature type="domain" description="PAS" evidence="8">
    <location>
        <begin position="378"/>
        <end position="448"/>
    </location>
</feature>
<keyword evidence="3" id="KW-0597">Phosphoprotein</keyword>
<comment type="catalytic activity">
    <reaction evidence="1">
        <text>ATP + protein L-histidine = ADP + protein N-phospho-L-histidine.</text>
        <dbReference type="EC" id="2.7.13.3"/>
    </reaction>
</comment>
<evidence type="ECO:0000259" key="7">
    <source>
        <dbReference type="PROSITE" id="PS50109"/>
    </source>
</evidence>
<dbReference type="CDD" id="cd00082">
    <property type="entry name" value="HisKA"/>
    <property type="match status" value="1"/>
</dbReference>
<dbReference type="InterPro" id="IPR000014">
    <property type="entry name" value="PAS"/>
</dbReference>
<dbReference type="EMBL" id="NXIE01000003">
    <property type="protein sequence ID" value="RXK12738.1"/>
    <property type="molecule type" value="Genomic_DNA"/>
</dbReference>
<evidence type="ECO:0000256" key="6">
    <source>
        <dbReference type="SAM" id="Phobius"/>
    </source>
</evidence>
<dbReference type="SMART" id="SM00086">
    <property type="entry name" value="PAC"/>
    <property type="match status" value="2"/>
</dbReference>
<feature type="transmembrane region" description="Helical" evidence="6">
    <location>
        <begin position="173"/>
        <end position="197"/>
    </location>
</feature>
<feature type="domain" description="PAS" evidence="8">
    <location>
        <begin position="248"/>
        <end position="320"/>
    </location>
</feature>
<dbReference type="Gene3D" id="3.30.565.10">
    <property type="entry name" value="Histidine kinase-like ATPase, C-terminal domain"/>
    <property type="match status" value="1"/>
</dbReference>
<dbReference type="SMART" id="SM00091">
    <property type="entry name" value="PAS"/>
    <property type="match status" value="2"/>
</dbReference>
<evidence type="ECO:0000256" key="1">
    <source>
        <dbReference type="ARBA" id="ARBA00000085"/>
    </source>
</evidence>
<evidence type="ECO:0000256" key="3">
    <source>
        <dbReference type="ARBA" id="ARBA00022553"/>
    </source>
</evidence>
<dbReference type="InterPro" id="IPR036097">
    <property type="entry name" value="HisK_dim/P_sf"/>
</dbReference>
<keyword evidence="11" id="KW-1185">Reference proteome</keyword>
<dbReference type="SUPFAM" id="SSF55785">
    <property type="entry name" value="PYP-like sensor domain (PAS domain)"/>
    <property type="match status" value="2"/>
</dbReference>
<dbReference type="InterPro" id="IPR000700">
    <property type="entry name" value="PAS-assoc_C"/>
</dbReference>
<dbReference type="SMART" id="SM00387">
    <property type="entry name" value="HATPase_c"/>
    <property type="match status" value="1"/>
</dbReference>
<feature type="domain" description="PAC" evidence="9">
    <location>
        <begin position="325"/>
        <end position="377"/>
    </location>
</feature>